<dbReference type="SMART" id="SM00450">
    <property type="entry name" value="RHOD"/>
    <property type="match status" value="1"/>
</dbReference>
<name>A0A1I6ZK24_9HYPH</name>
<keyword evidence="4" id="KW-1185">Reference proteome</keyword>
<dbReference type="InterPro" id="IPR040503">
    <property type="entry name" value="TRHO_N"/>
</dbReference>
<dbReference type="SUPFAM" id="SSF52821">
    <property type="entry name" value="Rhodanese/Cell cycle control phosphatase"/>
    <property type="match status" value="1"/>
</dbReference>
<evidence type="ECO:0000256" key="1">
    <source>
        <dbReference type="HAMAP-Rule" id="MF_00469"/>
    </source>
</evidence>
<dbReference type="GO" id="GO:0006400">
    <property type="term" value="P:tRNA modification"/>
    <property type="evidence" value="ECO:0007669"/>
    <property type="project" value="UniProtKB-UniRule"/>
</dbReference>
<proteinExistence type="inferred from homology"/>
<evidence type="ECO:0000259" key="2">
    <source>
        <dbReference type="PROSITE" id="PS50206"/>
    </source>
</evidence>
<reference evidence="4" key="1">
    <citation type="submission" date="2016-10" db="EMBL/GenBank/DDBJ databases">
        <authorList>
            <person name="Varghese N."/>
            <person name="Submissions S."/>
        </authorList>
    </citation>
    <scope>NUCLEOTIDE SEQUENCE [LARGE SCALE GENOMIC DNA]</scope>
    <source>
        <strain evidence="4">DSM 17465</strain>
    </source>
</reference>
<dbReference type="EC" id="1.14.-.-" evidence="1"/>
<dbReference type="Gene3D" id="3.30.70.100">
    <property type="match status" value="1"/>
</dbReference>
<dbReference type="InterPro" id="IPR001763">
    <property type="entry name" value="Rhodanese-like_dom"/>
</dbReference>
<dbReference type="PANTHER" id="PTHR43268">
    <property type="entry name" value="THIOSULFATE SULFURTRANSFERASE/RHODANESE-LIKE DOMAIN-CONTAINING PROTEIN 2"/>
    <property type="match status" value="1"/>
</dbReference>
<comment type="catalytic activity">
    <reaction evidence="1">
        <text>uridine(34) in tRNA + AH2 + O2 = 5-hydroxyuridine(34) in tRNA + A + H2O</text>
        <dbReference type="Rhea" id="RHEA:64224"/>
        <dbReference type="Rhea" id="RHEA-COMP:11727"/>
        <dbReference type="Rhea" id="RHEA-COMP:13381"/>
        <dbReference type="ChEBI" id="CHEBI:13193"/>
        <dbReference type="ChEBI" id="CHEBI:15377"/>
        <dbReference type="ChEBI" id="CHEBI:15379"/>
        <dbReference type="ChEBI" id="CHEBI:17499"/>
        <dbReference type="ChEBI" id="CHEBI:65315"/>
        <dbReference type="ChEBI" id="CHEBI:136877"/>
    </reaction>
</comment>
<comment type="similarity">
    <text evidence="1">Belongs to the TrhO family.</text>
</comment>
<dbReference type="AlphaFoldDB" id="A0A1I6ZK24"/>
<keyword evidence="1" id="KW-0819">tRNA processing</keyword>
<dbReference type="InterPro" id="IPR020936">
    <property type="entry name" value="TrhO"/>
</dbReference>
<evidence type="ECO:0000313" key="3">
    <source>
        <dbReference type="EMBL" id="SFT63000.1"/>
    </source>
</evidence>
<dbReference type="HAMAP" id="MF_00469">
    <property type="entry name" value="TrhO"/>
    <property type="match status" value="1"/>
</dbReference>
<dbReference type="Proteomes" id="UP000183371">
    <property type="component" value="Unassembled WGS sequence"/>
</dbReference>
<dbReference type="Gene3D" id="3.40.250.10">
    <property type="entry name" value="Rhodanese-like domain"/>
    <property type="match status" value="1"/>
</dbReference>
<sequence length="316" mass="35758">MGGLPRNLPCLGRGGFVVLGESLLLTDRGEMSIGILTNNAKRLRMTPTLTPILVCALYKFVEFADYEDMREPLLAFCKERGIRGSLLIAREGINGTIAGEEQQMREVIAYLRNDPRFDDIIVKESWAKKLPFKRMKVRLKKAIVNMGLNHIDPNDLVGTYVKPEDWNALISDPETVVIDTRNDYEFALGTFEGALDPETETFNEFPEWVKRNDNSLRAKKKVAMFCTGGIRCERATGLMLEQGFDEVYHLEGGILNYLEKVPEEDSLWKGECFVFDDRVSVDHKLDAGWGKNLPEKTKKVLAPYQIDDKSSEPSEG</sequence>
<dbReference type="InterPro" id="IPR036873">
    <property type="entry name" value="Rhodanese-like_dom_sf"/>
</dbReference>
<dbReference type="PROSITE" id="PS50206">
    <property type="entry name" value="RHODANESE_3"/>
    <property type="match status" value="1"/>
</dbReference>
<dbReference type="EMBL" id="FPBD01000002">
    <property type="protein sequence ID" value="SFT63000.1"/>
    <property type="molecule type" value="Genomic_DNA"/>
</dbReference>
<protein>
    <recommendedName>
        <fullName evidence="1">tRNA uridine(34) hydroxylase</fullName>
        <ecNumber evidence="1">1.14.-.-</ecNumber>
    </recommendedName>
    <alternativeName>
        <fullName evidence="1">tRNA hydroxylation protein O</fullName>
    </alternativeName>
</protein>
<dbReference type="CDD" id="cd01518">
    <property type="entry name" value="RHOD_YceA"/>
    <property type="match status" value="1"/>
</dbReference>
<gene>
    <name evidence="1" type="primary">trhO</name>
    <name evidence="3" type="ORF">SAMN05444141_102410</name>
</gene>
<dbReference type="NCBIfam" id="NF001136">
    <property type="entry name" value="PRK00142.1-4"/>
    <property type="match status" value="1"/>
</dbReference>
<dbReference type="Pfam" id="PF00581">
    <property type="entry name" value="Rhodanese"/>
    <property type="match status" value="1"/>
</dbReference>
<dbReference type="Pfam" id="PF17773">
    <property type="entry name" value="UPF0176_N"/>
    <property type="match status" value="1"/>
</dbReference>
<accession>A0A1I6ZK24</accession>
<comment type="function">
    <text evidence="1">Catalyzes oxygen-dependent 5-hydroxyuridine (ho5U) modification at position 34 in tRNAs.</text>
</comment>
<dbReference type="PANTHER" id="PTHR43268:SF3">
    <property type="entry name" value="RHODANESE-LIKE DOMAIN-CONTAINING PROTEIN 7-RELATED"/>
    <property type="match status" value="1"/>
</dbReference>
<feature type="domain" description="Rhodanese" evidence="2">
    <location>
        <begin position="171"/>
        <end position="266"/>
    </location>
</feature>
<organism evidence="3 4">
    <name type="scientific">Pseudovibrio denitrificans</name>
    <dbReference type="NCBI Taxonomy" id="258256"/>
    <lineage>
        <taxon>Bacteria</taxon>
        <taxon>Pseudomonadati</taxon>
        <taxon>Pseudomonadota</taxon>
        <taxon>Alphaproteobacteria</taxon>
        <taxon>Hyphomicrobiales</taxon>
        <taxon>Stappiaceae</taxon>
        <taxon>Pseudovibrio</taxon>
    </lineage>
</organism>
<evidence type="ECO:0000313" key="4">
    <source>
        <dbReference type="Proteomes" id="UP000183371"/>
    </source>
</evidence>
<keyword evidence="1" id="KW-0560">Oxidoreductase</keyword>
<dbReference type="GO" id="GO:0016705">
    <property type="term" value="F:oxidoreductase activity, acting on paired donors, with incorporation or reduction of molecular oxygen"/>
    <property type="evidence" value="ECO:0007669"/>
    <property type="project" value="UniProtKB-UniRule"/>
</dbReference>